<dbReference type="Proteomes" id="UP001419268">
    <property type="component" value="Unassembled WGS sequence"/>
</dbReference>
<organism evidence="2 3">
    <name type="scientific">Stephania cephalantha</name>
    <dbReference type="NCBI Taxonomy" id="152367"/>
    <lineage>
        <taxon>Eukaryota</taxon>
        <taxon>Viridiplantae</taxon>
        <taxon>Streptophyta</taxon>
        <taxon>Embryophyta</taxon>
        <taxon>Tracheophyta</taxon>
        <taxon>Spermatophyta</taxon>
        <taxon>Magnoliopsida</taxon>
        <taxon>Ranunculales</taxon>
        <taxon>Menispermaceae</taxon>
        <taxon>Menispermoideae</taxon>
        <taxon>Cissampelideae</taxon>
        <taxon>Stephania</taxon>
    </lineage>
</organism>
<sequence length="54" mass="6155">MMGPITLCALDCTFINAVVGVDRLLLLVWVEGIGWNEQIHNLAFLLMEYMRDTD</sequence>
<keyword evidence="1" id="KW-0732">Signal</keyword>
<evidence type="ECO:0000313" key="3">
    <source>
        <dbReference type="Proteomes" id="UP001419268"/>
    </source>
</evidence>
<keyword evidence="3" id="KW-1185">Reference proteome</keyword>
<evidence type="ECO:0000256" key="1">
    <source>
        <dbReference type="SAM" id="SignalP"/>
    </source>
</evidence>
<name>A0AAP0PDJ1_9MAGN</name>
<gene>
    <name evidence="2" type="ORF">Scep_010689</name>
</gene>
<protein>
    <submittedName>
        <fullName evidence="2">Uncharacterized protein</fullName>
    </submittedName>
</protein>
<dbReference type="AlphaFoldDB" id="A0AAP0PDJ1"/>
<dbReference type="EMBL" id="JBBNAG010000004">
    <property type="protein sequence ID" value="KAK9141008.1"/>
    <property type="molecule type" value="Genomic_DNA"/>
</dbReference>
<proteinExistence type="predicted"/>
<comment type="caution">
    <text evidence="2">The sequence shown here is derived from an EMBL/GenBank/DDBJ whole genome shotgun (WGS) entry which is preliminary data.</text>
</comment>
<accession>A0AAP0PDJ1</accession>
<feature type="chain" id="PRO_5042997195" evidence="1">
    <location>
        <begin position="21"/>
        <end position="54"/>
    </location>
</feature>
<reference evidence="2 3" key="1">
    <citation type="submission" date="2024-01" db="EMBL/GenBank/DDBJ databases">
        <title>Genome assemblies of Stephania.</title>
        <authorList>
            <person name="Yang L."/>
        </authorList>
    </citation>
    <scope>NUCLEOTIDE SEQUENCE [LARGE SCALE GENOMIC DNA]</scope>
    <source>
        <strain evidence="2">JXDWG</strain>
        <tissue evidence="2">Leaf</tissue>
    </source>
</reference>
<feature type="signal peptide" evidence="1">
    <location>
        <begin position="1"/>
        <end position="20"/>
    </location>
</feature>
<evidence type="ECO:0000313" key="2">
    <source>
        <dbReference type="EMBL" id="KAK9141008.1"/>
    </source>
</evidence>